<dbReference type="PANTHER" id="PTHR38886">
    <property type="entry name" value="SESA DOMAIN-CONTAINING PROTEIN"/>
    <property type="match status" value="1"/>
</dbReference>
<dbReference type="AlphaFoldDB" id="A0A2K0UUE7"/>
<dbReference type="InterPro" id="IPR054464">
    <property type="entry name" value="ULD_fung"/>
</dbReference>
<feature type="compositionally biased region" description="Basic and acidic residues" evidence="2">
    <location>
        <begin position="793"/>
        <end position="802"/>
    </location>
</feature>
<feature type="compositionally biased region" description="Polar residues" evidence="2">
    <location>
        <begin position="510"/>
        <end position="519"/>
    </location>
</feature>
<organism evidence="4 5">
    <name type="scientific">Gibberella nygamai</name>
    <name type="common">Bean root rot disease fungus</name>
    <name type="synonym">Fusarium nygamai</name>
    <dbReference type="NCBI Taxonomy" id="42673"/>
    <lineage>
        <taxon>Eukaryota</taxon>
        <taxon>Fungi</taxon>
        <taxon>Dikarya</taxon>
        <taxon>Ascomycota</taxon>
        <taxon>Pezizomycotina</taxon>
        <taxon>Sordariomycetes</taxon>
        <taxon>Hypocreomycetidae</taxon>
        <taxon>Hypocreales</taxon>
        <taxon>Nectriaceae</taxon>
        <taxon>Fusarium</taxon>
        <taxon>Fusarium fujikuroi species complex</taxon>
    </lineage>
</organism>
<feature type="region of interest" description="Disordered" evidence="2">
    <location>
        <begin position="748"/>
        <end position="802"/>
    </location>
</feature>
<dbReference type="Pfam" id="PF22893">
    <property type="entry name" value="ULD_2"/>
    <property type="match status" value="1"/>
</dbReference>
<feature type="compositionally biased region" description="Polar residues" evidence="2">
    <location>
        <begin position="590"/>
        <end position="599"/>
    </location>
</feature>
<evidence type="ECO:0000313" key="4">
    <source>
        <dbReference type="EMBL" id="PNP61409.1"/>
    </source>
</evidence>
<feature type="compositionally biased region" description="Basic and acidic residues" evidence="2">
    <location>
        <begin position="579"/>
        <end position="588"/>
    </location>
</feature>
<name>A0A2K0UUE7_GIBNY</name>
<protein>
    <recommendedName>
        <fullName evidence="3">Ubiquitin-like domain-containing protein</fullName>
    </recommendedName>
</protein>
<feature type="domain" description="Ubiquitin-like" evidence="3">
    <location>
        <begin position="262"/>
        <end position="339"/>
    </location>
</feature>
<feature type="region of interest" description="Disordered" evidence="2">
    <location>
        <begin position="387"/>
        <end position="453"/>
    </location>
</feature>
<evidence type="ECO:0000313" key="5">
    <source>
        <dbReference type="Proteomes" id="UP000236664"/>
    </source>
</evidence>
<proteinExistence type="predicted"/>
<dbReference type="EMBL" id="MTQA01000299">
    <property type="protein sequence ID" value="PNP61409.1"/>
    <property type="molecule type" value="Genomic_DNA"/>
</dbReference>
<accession>A0A2K0UUE7</accession>
<feature type="region of interest" description="Disordered" evidence="2">
    <location>
        <begin position="471"/>
        <end position="537"/>
    </location>
</feature>
<evidence type="ECO:0000259" key="3">
    <source>
        <dbReference type="Pfam" id="PF22893"/>
    </source>
</evidence>
<dbReference type="STRING" id="42673.A0A2K0UUE7"/>
<evidence type="ECO:0000256" key="1">
    <source>
        <dbReference type="SAM" id="Coils"/>
    </source>
</evidence>
<keyword evidence="5" id="KW-1185">Reference proteome</keyword>
<dbReference type="OrthoDB" id="3045089at2759"/>
<reference evidence="4 5" key="1">
    <citation type="submission" date="2017-06" db="EMBL/GenBank/DDBJ databases">
        <title>Genome of Fusarium nygamai isolate CS10214.</title>
        <authorList>
            <person name="Gardiner D.M."/>
            <person name="Obanor F."/>
            <person name="Kazan K."/>
        </authorList>
    </citation>
    <scope>NUCLEOTIDE SEQUENCE [LARGE SCALE GENOMIC DNA]</scope>
    <source>
        <strain evidence="4 5">CS10214</strain>
    </source>
</reference>
<feature type="coiled-coil region" evidence="1">
    <location>
        <begin position="69"/>
        <end position="96"/>
    </location>
</feature>
<dbReference type="Proteomes" id="UP000236664">
    <property type="component" value="Unassembled WGS sequence"/>
</dbReference>
<comment type="caution">
    <text evidence="4">The sequence shown here is derived from an EMBL/GenBank/DDBJ whole genome shotgun (WGS) entry which is preliminary data.</text>
</comment>
<sequence length="852" mass="95652">MEVTFGAVGDFISIGVLIKDFIELLDDSRGSAWEYKSLKQQLTFLGLNLDLAKRSYDEYYSAPQFQDIRNALESVLDEAERRLEGIAVKVQKYTSTLSEGSTARRIKKVARKVQWSLEKKETEKFLLDIHRYTSIIQSLQFNAFARLMERNFDTSQKDHSDTQELMSKLQKDFGDRFSRLEGELRASRAMSANTQQYLVDIGIIVTRRLDMVAETVNTLGVAVLRGVSGMSYLGTSVLSLLSTMHSNIMGRLERPPHMGPYFTFEDYLGVDSIILLHFVDSWNAFEGSLHGKFKGRKGGRRVAQNRFLLQDNQTGDEIDRDAQWSLAITPGTRINMSLICEVKEDKDEAQSLKCPFPACGAICEGVIGSVIQCPSCQQLFRKLPGMSDDEDLPAAPNAPDSGIDDPNMKSRRRSSDLGRPFNRKGVPLDKRGALRVKRKPTDAWNTDSDSDDADLTGIKRVTVLPILRLPIRPSTPDSKTDRKFEASEQQVSSEEQGKSRSLDNAIENASADTPSSIIESRSEGKNKGTSDLQSGSDEEQILSGTAYFYQTTDGHNRYRYGSVRGPRAYVSESVLPPDFKSEDPRRDTATGVSSRLSSSQDKKGKKSVKRYMPKARKATAADAKNHNIPAGYSLKHWDPTEKPILLLGSVFDANSLGKWVYDWAVYVHGPSARMSNLAGEFWLSLIQLAGKVNRAEEKVEKIKSADSKDLVEEFIEAGERLFEKLKSLLRRCELPMVKASLVKEKNRKNKFHKQGTSDGTDKRFSHEAKTESDGLNKDFEETSASCEGVSMEETGKPKQDGERNAGVAFIETIFGRDQELEQTEKWMQNIRLFNLRFDANCDDILNNPELEI</sequence>
<feature type="region of interest" description="Disordered" evidence="2">
    <location>
        <begin position="574"/>
        <end position="610"/>
    </location>
</feature>
<keyword evidence="1" id="KW-0175">Coiled coil</keyword>
<gene>
    <name evidence="4" type="ORF">FNYG_13892</name>
</gene>
<dbReference type="PANTHER" id="PTHR38886:SF1">
    <property type="entry name" value="NACHT-NTPASE AND P-LOOP NTPASES N-TERMINAL DOMAIN-CONTAINING PROTEIN"/>
    <property type="match status" value="1"/>
</dbReference>
<evidence type="ECO:0000256" key="2">
    <source>
        <dbReference type="SAM" id="MobiDB-lite"/>
    </source>
</evidence>
<feature type="compositionally biased region" description="Basic and acidic residues" evidence="2">
    <location>
        <begin position="759"/>
        <end position="780"/>
    </location>
</feature>